<reference evidence="7" key="1">
    <citation type="journal article" date="2023" name="Front. Mar. Sci.">
        <title>A new Merluccius polli reference genome to investigate the effects of global change in West African waters.</title>
        <authorList>
            <person name="Mateo J.L."/>
            <person name="Blanco-Fernandez C."/>
            <person name="Garcia-Vazquez E."/>
            <person name="Machado-Schiaffino G."/>
        </authorList>
    </citation>
    <scope>NUCLEOTIDE SEQUENCE</scope>
    <source>
        <strain evidence="7">C29</strain>
        <tissue evidence="7">Fin</tissue>
    </source>
</reference>
<feature type="domain" description="Beta/gamma crystallin 'Greek key'" evidence="6">
    <location>
        <begin position="155"/>
        <end position="196"/>
    </location>
</feature>
<name>A0AA47P712_MERPO</name>
<dbReference type="FunFam" id="2.60.20.10:FF:000004">
    <property type="entry name" value="Crystallin beta A4"/>
    <property type="match status" value="1"/>
</dbReference>
<comment type="similarity">
    <text evidence="2">Belongs to the beta/gamma-crystallin family.</text>
</comment>
<dbReference type="AlphaFoldDB" id="A0AA47P712"/>
<dbReference type="InterPro" id="IPR050252">
    <property type="entry name" value="Beta/Gamma-Crystallin"/>
</dbReference>
<dbReference type="Pfam" id="PF00030">
    <property type="entry name" value="Crystall"/>
    <property type="match status" value="2"/>
</dbReference>
<protein>
    <submittedName>
        <fullName evidence="7">Beta-crystallin A1</fullName>
    </submittedName>
</protein>
<evidence type="ECO:0000256" key="2">
    <source>
        <dbReference type="ARBA" id="ARBA00009646"/>
    </source>
</evidence>
<evidence type="ECO:0000256" key="5">
    <source>
        <dbReference type="SAM" id="MobiDB-lite"/>
    </source>
</evidence>
<keyword evidence="4" id="KW-0677">Repeat</keyword>
<dbReference type="GO" id="GO:0007601">
    <property type="term" value="P:visual perception"/>
    <property type="evidence" value="ECO:0007669"/>
    <property type="project" value="TreeGrafter"/>
</dbReference>
<dbReference type="GO" id="GO:0005212">
    <property type="term" value="F:structural constituent of eye lens"/>
    <property type="evidence" value="ECO:0007669"/>
    <property type="project" value="UniProtKB-KW"/>
</dbReference>
<evidence type="ECO:0000256" key="4">
    <source>
        <dbReference type="ARBA" id="ARBA00022737"/>
    </source>
</evidence>
<evidence type="ECO:0000256" key="3">
    <source>
        <dbReference type="ARBA" id="ARBA00022613"/>
    </source>
</evidence>
<dbReference type="PRINTS" id="PR01367">
    <property type="entry name" value="BGCRYSTALLIN"/>
</dbReference>
<gene>
    <name evidence="7" type="primary">CRBA1</name>
    <name evidence="7" type="ORF">N1851_004870</name>
</gene>
<dbReference type="InterPro" id="IPR011024">
    <property type="entry name" value="G_crystallin-like"/>
</dbReference>
<accession>A0AA47P712</accession>
<sequence length="246" mass="28168">MESKAKVLTADVPALRAPAPRSGTVKKTSSHGPDQPYEHHAHGPLEGFVPLYRRCDLSATCEITVYDQEYFQGKRMEFTSCCQNIMECGMENIRSLKVECGSWVGFEHSSFCGQQFVLEKGDYPRFEAYSGSNSLPHREDDLLQAHLLCCSHKESRMTIYEKENMVGRQFELCNDYPSLQAMGWMNNEVGSMHVQCGAFVCYQYPGYRGHQYIMECECHGGEYKCYRQFGSHAQTPQIQSIRRIQH</sequence>
<proteinExistence type="inferred from homology"/>
<dbReference type="SUPFAM" id="SSF49695">
    <property type="entry name" value="gamma-Crystallin-like"/>
    <property type="match status" value="1"/>
</dbReference>
<organism evidence="7 8">
    <name type="scientific">Merluccius polli</name>
    <name type="common">Benguela hake</name>
    <name type="synonym">Merluccius cadenati</name>
    <dbReference type="NCBI Taxonomy" id="89951"/>
    <lineage>
        <taxon>Eukaryota</taxon>
        <taxon>Metazoa</taxon>
        <taxon>Chordata</taxon>
        <taxon>Craniata</taxon>
        <taxon>Vertebrata</taxon>
        <taxon>Euteleostomi</taxon>
        <taxon>Actinopterygii</taxon>
        <taxon>Neopterygii</taxon>
        <taxon>Teleostei</taxon>
        <taxon>Neoteleostei</taxon>
        <taxon>Acanthomorphata</taxon>
        <taxon>Zeiogadaria</taxon>
        <taxon>Gadariae</taxon>
        <taxon>Gadiformes</taxon>
        <taxon>Gadoidei</taxon>
        <taxon>Merlucciidae</taxon>
        <taxon>Merluccius</taxon>
    </lineage>
</organism>
<comment type="function">
    <text evidence="1">Crystallins are the dominant structural components of the vertebrate eye lens.</text>
</comment>
<keyword evidence="3" id="KW-0273">Eye lens protein</keyword>
<dbReference type="PANTHER" id="PTHR11818">
    <property type="entry name" value="BETA/GAMMA CRYSTALLIN"/>
    <property type="match status" value="1"/>
</dbReference>
<dbReference type="Proteomes" id="UP001174136">
    <property type="component" value="Unassembled WGS sequence"/>
</dbReference>
<dbReference type="PANTHER" id="PTHR11818:SF8">
    <property type="entry name" value="BETA-CRYSTALLIN A3"/>
    <property type="match status" value="1"/>
</dbReference>
<dbReference type="FunFam" id="2.60.20.10:FF:000002">
    <property type="entry name" value="Crystallin, beta B2"/>
    <property type="match status" value="1"/>
</dbReference>
<comment type="caution">
    <text evidence="7">The sequence shown here is derived from an EMBL/GenBank/DDBJ whole genome shotgun (WGS) entry which is preliminary data.</text>
</comment>
<keyword evidence="8" id="KW-1185">Reference proteome</keyword>
<dbReference type="InterPro" id="IPR001064">
    <property type="entry name" value="Beta/gamma_crystallin"/>
</dbReference>
<evidence type="ECO:0000313" key="7">
    <source>
        <dbReference type="EMBL" id="KAK0153441.1"/>
    </source>
</evidence>
<feature type="domain" description="Beta/gamma crystallin 'Greek key'" evidence="6">
    <location>
        <begin position="101"/>
        <end position="149"/>
    </location>
</feature>
<evidence type="ECO:0000259" key="6">
    <source>
        <dbReference type="PROSITE" id="PS50915"/>
    </source>
</evidence>
<evidence type="ECO:0000256" key="1">
    <source>
        <dbReference type="ARBA" id="ARBA00003689"/>
    </source>
</evidence>
<dbReference type="GO" id="GO:0002088">
    <property type="term" value="P:lens development in camera-type eye"/>
    <property type="evidence" value="ECO:0007669"/>
    <property type="project" value="TreeGrafter"/>
</dbReference>
<dbReference type="PROSITE" id="PS50915">
    <property type="entry name" value="CRYSTALLIN_BETA_GAMMA"/>
    <property type="match status" value="2"/>
</dbReference>
<feature type="region of interest" description="Disordered" evidence="5">
    <location>
        <begin position="18"/>
        <end position="40"/>
    </location>
</feature>
<dbReference type="Gene3D" id="2.60.20.10">
    <property type="entry name" value="Crystallins"/>
    <property type="match status" value="2"/>
</dbReference>
<evidence type="ECO:0000313" key="8">
    <source>
        <dbReference type="Proteomes" id="UP001174136"/>
    </source>
</evidence>
<dbReference type="SMART" id="SM00247">
    <property type="entry name" value="XTALbg"/>
    <property type="match status" value="2"/>
</dbReference>
<dbReference type="EMBL" id="JAOPHQ010000825">
    <property type="protein sequence ID" value="KAK0153441.1"/>
    <property type="molecule type" value="Genomic_DNA"/>
</dbReference>